<dbReference type="SUPFAM" id="SSF51445">
    <property type="entry name" value="(Trans)glycosidases"/>
    <property type="match status" value="1"/>
</dbReference>
<dbReference type="AlphaFoldDB" id="A0A6J7RPL5"/>
<dbReference type="InterPro" id="IPR052750">
    <property type="entry name" value="GH18_Chitinase"/>
</dbReference>
<gene>
    <name evidence="3" type="ORF">UFOPK3164_01449</name>
    <name evidence="4" type="ORF">UFOPK3427_01638</name>
    <name evidence="5" type="ORF">UFOPK4112_01580</name>
</gene>
<dbReference type="EMBL" id="CAFABE010000089">
    <property type="protein sequence ID" value="CAB4833366.1"/>
    <property type="molecule type" value="Genomic_DNA"/>
</dbReference>
<dbReference type="InterPro" id="IPR001919">
    <property type="entry name" value="CBD2"/>
</dbReference>
<reference evidence="5" key="1">
    <citation type="submission" date="2020-05" db="EMBL/GenBank/DDBJ databases">
        <authorList>
            <person name="Chiriac C."/>
            <person name="Salcher M."/>
            <person name="Ghai R."/>
            <person name="Kavagutti S V."/>
        </authorList>
    </citation>
    <scope>NUCLEOTIDE SEQUENCE</scope>
</reference>
<dbReference type="GO" id="GO:0004553">
    <property type="term" value="F:hydrolase activity, hydrolyzing O-glycosyl compounds"/>
    <property type="evidence" value="ECO:0007669"/>
    <property type="project" value="InterPro"/>
</dbReference>
<dbReference type="EMBL" id="CAFBPM010000021">
    <property type="protein sequence ID" value="CAB5030388.1"/>
    <property type="molecule type" value="Genomic_DNA"/>
</dbReference>
<accession>A0A6J7RPL5</accession>
<evidence type="ECO:0000313" key="5">
    <source>
        <dbReference type="EMBL" id="CAB5030388.1"/>
    </source>
</evidence>
<sequence length="424" mass="43317">MVPASSWTGGYTANFVISNSGTTTLSTWSMSFAIPTGGTLGSLWNGTTTTSGSTVTVSPVSWNAALAPGASATVGFEIDNTDQYPSACSVGGSSSNCKVPASPPNAMTPTCTALPGAKSAVQFAPYTDVTLYPEISLTNTACATGVRQFTLAFFQGPATGTGCTANLAGASFQNPVLLGDIQNLRKLGGDVIGSFGGAAGQELAQTCSSEPQLEAAYQAVVDYYGLTQLDFDIEGAAVAQTASVNLRSAALADLQQKEFAAGHPVSISLTLPVLPQGLPSDEIAVIRSAVNAGVSLSVINVMAMDYGDGPAPSPAGKMGKYAIDSGVNTEAQLAAIFPKATPAQLWAMIGITPMIGINDLQNEIFGTADAVQLTSWAKTQGIGRLAMWSTHRDAQCSGGAAQLSDYCSGVTQTPWAFSKAFNAG</sequence>
<feature type="domain" description="GH18" evidence="2">
    <location>
        <begin position="117"/>
        <end position="424"/>
    </location>
</feature>
<evidence type="ECO:0000259" key="1">
    <source>
        <dbReference type="PROSITE" id="PS51173"/>
    </source>
</evidence>
<dbReference type="Gene3D" id="3.20.20.80">
    <property type="entry name" value="Glycosidases"/>
    <property type="match status" value="1"/>
</dbReference>
<dbReference type="PANTHER" id="PTHR42976:SF1">
    <property type="entry name" value="GH18 DOMAIN-CONTAINING PROTEIN-RELATED"/>
    <property type="match status" value="1"/>
</dbReference>
<feature type="domain" description="CBM2" evidence="1">
    <location>
        <begin position="1"/>
        <end position="107"/>
    </location>
</feature>
<protein>
    <submittedName>
        <fullName evidence="5">Unannotated protein</fullName>
    </submittedName>
</protein>
<dbReference type="PANTHER" id="PTHR42976">
    <property type="entry name" value="BIFUNCTIONAL CHITINASE/LYSOZYME-RELATED"/>
    <property type="match status" value="1"/>
</dbReference>
<proteinExistence type="predicted"/>
<dbReference type="InterPro" id="IPR012291">
    <property type="entry name" value="CBM2_carb-bd_dom_sf"/>
</dbReference>
<dbReference type="GO" id="GO:0030247">
    <property type="term" value="F:polysaccharide binding"/>
    <property type="evidence" value="ECO:0007669"/>
    <property type="project" value="InterPro"/>
</dbReference>
<dbReference type="InterPro" id="IPR008965">
    <property type="entry name" value="CBM2/CBM3_carb-bd_dom_sf"/>
</dbReference>
<dbReference type="EMBL" id="CAFBLT010000003">
    <property type="protein sequence ID" value="CAB4882666.1"/>
    <property type="molecule type" value="Genomic_DNA"/>
</dbReference>
<dbReference type="SUPFAM" id="SSF49384">
    <property type="entry name" value="Carbohydrate-binding domain"/>
    <property type="match status" value="1"/>
</dbReference>
<dbReference type="PROSITE" id="PS51910">
    <property type="entry name" value="GH18_2"/>
    <property type="match status" value="1"/>
</dbReference>
<dbReference type="SMART" id="SM00637">
    <property type="entry name" value="CBD_II"/>
    <property type="match status" value="1"/>
</dbReference>
<dbReference type="GO" id="GO:0005975">
    <property type="term" value="P:carbohydrate metabolic process"/>
    <property type="evidence" value="ECO:0007669"/>
    <property type="project" value="InterPro"/>
</dbReference>
<dbReference type="Gene3D" id="2.60.40.290">
    <property type="match status" value="1"/>
</dbReference>
<dbReference type="PROSITE" id="PS51173">
    <property type="entry name" value="CBM2"/>
    <property type="match status" value="1"/>
</dbReference>
<evidence type="ECO:0000313" key="4">
    <source>
        <dbReference type="EMBL" id="CAB4882666.1"/>
    </source>
</evidence>
<name>A0A6J7RPL5_9ZZZZ</name>
<dbReference type="InterPro" id="IPR017853">
    <property type="entry name" value="GH"/>
</dbReference>
<dbReference type="InterPro" id="IPR001223">
    <property type="entry name" value="Glyco_hydro18_cat"/>
</dbReference>
<dbReference type="CDD" id="cd06543">
    <property type="entry name" value="GH18_PF-ChiA-like"/>
    <property type="match status" value="1"/>
</dbReference>
<dbReference type="Pfam" id="PF00553">
    <property type="entry name" value="CBM_2"/>
    <property type="match status" value="1"/>
</dbReference>
<evidence type="ECO:0000259" key="2">
    <source>
        <dbReference type="PROSITE" id="PS51910"/>
    </source>
</evidence>
<organism evidence="5">
    <name type="scientific">freshwater metagenome</name>
    <dbReference type="NCBI Taxonomy" id="449393"/>
    <lineage>
        <taxon>unclassified sequences</taxon>
        <taxon>metagenomes</taxon>
        <taxon>ecological metagenomes</taxon>
    </lineage>
</organism>
<evidence type="ECO:0000313" key="3">
    <source>
        <dbReference type="EMBL" id="CAB4833366.1"/>
    </source>
</evidence>